<organism evidence="2 3">
    <name type="scientific">Pleurodeles waltl</name>
    <name type="common">Iberian ribbed newt</name>
    <dbReference type="NCBI Taxonomy" id="8319"/>
    <lineage>
        <taxon>Eukaryota</taxon>
        <taxon>Metazoa</taxon>
        <taxon>Chordata</taxon>
        <taxon>Craniata</taxon>
        <taxon>Vertebrata</taxon>
        <taxon>Euteleostomi</taxon>
        <taxon>Amphibia</taxon>
        <taxon>Batrachia</taxon>
        <taxon>Caudata</taxon>
        <taxon>Salamandroidea</taxon>
        <taxon>Salamandridae</taxon>
        <taxon>Pleurodelinae</taxon>
        <taxon>Pleurodeles</taxon>
    </lineage>
</organism>
<comment type="caution">
    <text evidence="2">The sequence shown here is derived from an EMBL/GenBank/DDBJ whole genome shotgun (WGS) entry which is preliminary data.</text>
</comment>
<gene>
    <name evidence="2" type="ORF">NDU88_005172</name>
</gene>
<name>A0AAV7WCL3_PLEWA</name>
<feature type="compositionally biased region" description="Low complexity" evidence="1">
    <location>
        <begin position="1"/>
        <end position="10"/>
    </location>
</feature>
<evidence type="ECO:0000313" key="3">
    <source>
        <dbReference type="Proteomes" id="UP001066276"/>
    </source>
</evidence>
<protein>
    <submittedName>
        <fullName evidence="2">Uncharacterized protein</fullName>
    </submittedName>
</protein>
<feature type="region of interest" description="Disordered" evidence="1">
    <location>
        <begin position="103"/>
        <end position="127"/>
    </location>
</feature>
<reference evidence="2" key="1">
    <citation type="journal article" date="2022" name="bioRxiv">
        <title>Sequencing and chromosome-scale assembly of the giantPleurodeles waltlgenome.</title>
        <authorList>
            <person name="Brown T."/>
            <person name="Elewa A."/>
            <person name="Iarovenko S."/>
            <person name="Subramanian E."/>
            <person name="Araus A.J."/>
            <person name="Petzold A."/>
            <person name="Susuki M."/>
            <person name="Suzuki K.-i.T."/>
            <person name="Hayashi T."/>
            <person name="Toyoda A."/>
            <person name="Oliveira C."/>
            <person name="Osipova E."/>
            <person name="Leigh N.D."/>
            <person name="Simon A."/>
            <person name="Yun M.H."/>
        </authorList>
    </citation>
    <scope>NUCLEOTIDE SEQUENCE</scope>
    <source>
        <strain evidence="2">20211129_DDA</strain>
        <tissue evidence="2">Liver</tissue>
    </source>
</reference>
<feature type="compositionally biased region" description="Polar residues" evidence="1">
    <location>
        <begin position="35"/>
        <end position="49"/>
    </location>
</feature>
<dbReference type="Proteomes" id="UP001066276">
    <property type="component" value="Chromosome 1_2"/>
</dbReference>
<evidence type="ECO:0000313" key="2">
    <source>
        <dbReference type="EMBL" id="KAJ1209799.1"/>
    </source>
</evidence>
<evidence type="ECO:0000256" key="1">
    <source>
        <dbReference type="SAM" id="MobiDB-lite"/>
    </source>
</evidence>
<feature type="region of interest" description="Disordered" evidence="1">
    <location>
        <begin position="1"/>
        <end position="83"/>
    </location>
</feature>
<feature type="compositionally biased region" description="Polar residues" evidence="1">
    <location>
        <begin position="117"/>
        <end position="127"/>
    </location>
</feature>
<accession>A0AAV7WCL3</accession>
<dbReference type="AlphaFoldDB" id="A0AAV7WCL3"/>
<keyword evidence="3" id="KW-1185">Reference proteome</keyword>
<feature type="compositionally biased region" description="Low complexity" evidence="1">
    <location>
        <begin position="66"/>
        <end position="77"/>
    </location>
</feature>
<sequence>MDAEGSSVPVPGGGGSSNGDLKVPKHLWRREQPQLHRQCQSPSHWQQAVLQQRPPEPPQPLPPACPLSRRQQSAASARVRHRGFSDTERYLHYRAMDRASYAVDTGLRPGLKKSRMSWPSSFQGLKR</sequence>
<feature type="compositionally biased region" description="Pro residues" evidence="1">
    <location>
        <begin position="54"/>
        <end position="65"/>
    </location>
</feature>
<dbReference type="EMBL" id="JANPWB010000002">
    <property type="protein sequence ID" value="KAJ1209799.1"/>
    <property type="molecule type" value="Genomic_DNA"/>
</dbReference>
<proteinExistence type="predicted"/>